<dbReference type="InterPro" id="IPR036291">
    <property type="entry name" value="NAD(P)-bd_dom_sf"/>
</dbReference>
<evidence type="ECO:0000313" key="1">
    <source>
        <dbReference type="EMBL" id="MDA0647579.1"/>
    </source>
</evidence>
<evidence type="ECO:0000313" key="2">
    <source>
        <dbReference type="Proteomes" id="UP001212498"/>
    </source>
</evidence>
<dbReference type="Gene3D" id="3.40.50.720">
    <property type="entry name" value="NAD(P)-binding Rossmann-like Domain"/>
    <property type="match status" value="1"/>
</dbReference>
<gene>
    <name evidence="1" type="ORF">OUY24_43710</name>
</gene>
<dbReference type="RefSeq" id="WP_271280489.1">
    <property type="nucleotide sequence ID" value="NZ_JAPNUD010000325.1"/>
</dbReference>
<feature type="non-terminal residue" evidence="1">
    <location>
        <position position="72"/>
    </location>
</feature>
<proteinExistence type="predicted"/>
<name>A0ABT4TDR8_9ACTN</name>
<keyword evidence="2" id="KW-1185">Reference proteome</keyword>
<comment type="caution">
    <text evidence="1">The sequence shown here is derived from an EMBL/GenBank/DDBJ whole genome shotgun (WGS) entry which is preliminary data.</text>
</comment>
<accession>A0ABT4TDR8</accession>
<sequence>MDLGIRGRRAAVAAASAGLGHASAAALVAEGARVTICGSDEERARAAAERLGPGVRWLRADVSGPDGGGGGG</sequence>
<dbReference type="Pfam" id="PF00106">
    <property type="entry name" value="adh_short"/>
    <property type="match status" value="1"/>
</dbReference>
<dbReference type="Proteomes" id="UP001212498">
    <property type="component" value="Unassembled WGS sequence"/>
</dbReference>
<protein>
    <submittedName>
        <fullName evidence="1">SDR family NAD(P)-dependent oxidoreductase</fullName>
    </submittedName>
</protein>
<dbReference type="InterPro" id="IPR002347">
    <property type="entry name" value="SDR_fam"/>
</dbReference>
<dbReference type="SUPFAM" id="SSF51735">
    <property type="entry name" value="NAD(P)-binding Rossmann-fold domains"/>
    <property type="match status" value="1"/>
</dbReference>
<reference evidence="1 2" key="1">
    <citation type="submission" date="2022-11" db="EMBL/GenBank/DDBJ databases">
        <title>Nonomuraea corallina sp. nov., a new species of the genus Nonomuraea isolated from sea side sediment in Thai sea.</title>
        <authorList>
            <person name="Ngamcharungchit C."/>
            <person name="Matsumoto A."/>
            <person name="Suriyachadkun C."/>
            <person name="Panbangred W."/>
            <person name="Inahashi Y."/>
            <person name="Intra B."/>
        </authorList>
    </citation>
    <scope>NUCLEOTIDE SEQUENCE [LARGE SCALE GENOMIC DNA]</scope>
    <source>
        <strain evidence="1 2">DSM 43553</strain>
    </source>
</reference>
<organism evidence="1 2">
    <name type="scientific">Nonomuraea ferruginea</name>
    <dbReference type="NCBI Taxonomy" id="46174"/>
    <lineage>
        <taxon>Bacteria</taxon>
        <taxon>Bacillati</taxon>
        <taxon>Actinomycetota</taxon>
        <taxon>Actinomycetes</taxon>
        <taxon>Streptosporangiales</taxon>
        <taxon>Streptosporangiaceae</taxon>
        <taxon>Nonomuraea</taxon>
    </lineage>
</organism>
<dbReference type="EMBL" id="JAPNUD010000325">
    <property type="protein sequence ID" value="MDA0647579.1"/>
    <property type="molecule type" value="Genomic_DNA"/>
</dbReference>